<dbReference type="GO" id="GO:0070681">
    <property type="term" value="P:glutaminyl-tRNAGln biosynthesis via transamidation"/>
    <property type="evidence" value="ECO:0007669"/>
    <property type="project" value="TreeGrafter"/>
</dbReference>
<evidence type="ECO:0000313" key="2">
    <source>
        <dbReference type="Proteomes" id="UP000228711"/>
    </source>
</evidence>
<dbReference type="PANTHER" id="PTHR15004:SF0">
    <property type="entry name" value="GLUTAMYL-TRNA(GLN) AMIDOTRANSFERASE SUBUNIT C, MITOCHONDRIAL"/>
    <property type="match status" value="1"/>
</dbReference>
<dbReference type="NCBIfam" id="TIGR00135">
    <property type="entry name" value="gatC"/>
    <property type="match status" value="1"/>
</dbReference>
<dbReference type="EMBL" id="PEXV01000009">
    <property type="protein sequence ID" value="PIS41967.1"/>
    <property type="molecule type" value="Genomic_DNA"/>
</dbReference>
<dbReference type="AlphaFoldDB" id="A0A2H0YU10"/>
<evidence type="ECO:0000313" key="1">
    <source>
        <dbReference type="EMBL" id="PIS41967.1"/>
    </source>
</evidence>
<dbReference type="Gene3D" id="1.10.20.60">
    <property type="entry name" value="Glu-tRNAGln amidotransferase C subunit, N-terminal domain"/>
    <property type="match status" value="1"/>
</dbReference>
<proteinExistence type="predicted"/>
<comment type="caution">
    <text evidence="1">The sequence shown here is derived from an EMBL/GenBank/DDBJ whole genome shotgun (WGS) entry which is preliminary data.</text>
</comment>
<accession>A0A2H0YU10</accession>
<dbReference type="GO" id="GO:0006450">
    <property type="term" value="P:regulation of translational fidelity"/>
    <property type="evidence" value="ECO:0007669"/>
    <property type="project" value="InterPro"/>
</dbReference>
<dbReference type="InterPro" id="IPR003837">
    <property type="entry name" value="GatC"/>
</dbReference>
<dbReference type="InterPro" id="IPR036113">
    <property type="entry name" value="Asp/Glu-ADT_sf_sub_c"/>
</dbReference>
<reference evidence="2" key="1">
    <citation type="submission" date="2017-09" db="EMBL/GenBank/DDBJ databases">
        <title>Depth-based differentiation of microbial function through sediment-hosted aquifers and enrichment of novel symbionts in the deep terrestrial subsurface.</title>
        <authorList>
            <person name="Probst A.J."/>
            <person name="Ladd B."/>
            <person name="Jarett J.K."/>
            <person name="Geller-Mcgrath D.E."/>
            <person name="Sieber C.M.K."/>
            <person name="Emerson J.B."/>
            <person name="Anantharaman K."/>
            <person name="Thomas B.C."/>
            <person name="Malmstrom R."/>
            <person name="Stieglmeier M."/>
            <person name="Klingl A."/>
            <person name="Woyke T."/>
            <person name="Ryan C.M."/>
            <person name="Banfield J.F."/>
        </authorList>
    </citation>
    <scope>NUCLEOTIDE SEQUENCE [LARGE SCALE GENOMIC DNA]</scope>
</reference>
<dbReference type="PANTHER" id="PTHR15004">
    <property type="entry name" value="GLUTAMYL-TRNA(GLN) AMIDOTRANSFERASE SUBUNIT C, MITOCHONDRIAL"/>
    <property type="match status" value="1"/>
</dbReference>
<protein>
    <submittedName>
        <fullName evidence="1">Asp-tRNA(Asn)/Glu-tRNA(Gln) amidotransferase GatCAB subunit C</fullName>
    </submittedName>
</protein>
<dbReference type="Proteomes" id="UP000228711">
    <property type="component" value="Unassembled WGS sequence"/>
</dbReference>
<name>A0A2H0YU10_9BACT</name>
<keyword evidence="1" id="KW-0808">Transferase</keyword>
<dbReference type="Pfam" id="PF02686">
    <property type="entry name" value="GatC"/>
    <property type="match status" value="1"/>
</dbReference>
<gene>
    <name evidence="1" type="primary">gatC</name>
    <name evidence="1" type="ORF">COT25_00205</name>
</gene>
<sequence length="112" mass="12595">MKRHLSNCLEKRKTHDRVQSMQFQDGDIKKLADLSRITLTEHELGLFRDQLTSVLAYVEQIATVDVSGVHTPFSAEVRLRADTPEKSTATNKELMNAAPHVEEGHISVLSVK</sequence>
<dbReference type="SUPFAM" id="SSF141000">
    <property type="entry name" value="Glu-tRNAGln amidotransferase C subunit"/>
    <property type="match status" value="1"/>
</dbReference>
<organism evidence="1 2">
    <name type="scientific">Candidatus Kerfeldbacteria bacterium CG08_land_8_20_14_0_20_42_7</name>
    <dbReference type="NCBI Taxonomy" id="2014245"/>
    <lineage>
        <taxon>Bacteria</taxon>
        <taxon>Candidatus Kerfeldiibacteriota</taxon>
    </lineage>
</organism>
<dbReference type="GO" id="GO:0016740">
    <property type="term" value="F:transferase activity"/>
    <property type="evidence" value="ECO:0007669"/>
    <property type="project" value="UniProtKB-KW"/>
</dbReference>